<dbReference type="CDD" id="cd00037">
    <property type="entry name" value="CLECT"/>
    <property type="match status" value="1"/>
</dbReference>
<name>A0AAV4IZJ2_9GAST</name>
<proteinExistence type="predicted"/>
<organism evidence="1 2">
    <name type="scientific">Elysia marginata</name>
    <dbReference type="NCBI Taxonomy" id="1093978"/>
    <lineage>
        <taxon>Eukaryota</taxon>
        <taxon>Metazoa</taxon>
        <taxon>Spiralia</taxon>
        <taxon>Lophotrochozoa</taxon>
        <taxon>Mollusca</taxon>
        <taxon>Gastropoda</taxon>
        <taxon>Heterobranchia</taxon>
        <taxon>Euthyneura</taxon>
        <taxon>Panpulmonata</taxon>
        <taxon>Sacoglossa</taxon>
        <taxon>Placobranchoidea</taxon>
        <taxon>Plakobranchidae</taxon>
        <taxon>Elysia</taxon>
    </lineage>
</organism>
<comment type="caution">
    <text evidence="1">The sequence shown here is derived from an EMBL/GenBank/DDBJ whole genome shotgun (WGS) entry which is preliminary data.</text>
</comment>
<protein>
    <recommendedName>
        <fullName evidence="3">C-type lectin domain-containing protein</fullName>
    </recommendedName>
</protein>
<evidence type="ECO:0008006" key="3">
    <source>
        <dbReference type="Google" id="ProtNLM"/>
    </source>
</evidence>
<dbReference type="Gene3D" id="3.10.100.10">
    <property type="entry name" value="Mannose-Binding Protein A, subunit A"/>
    <property type="match status" value="1"/>
</dbReference>
<dbReference type="AlphaFoldDB" id="A0AAV4IZJ2"/>
<dbReference type="Proteomes" id="UP000762676">
    <property type="component" value="Unassembled WGS sequence"/>
</dbReference>
<dbReference type="InterPro" id="IPR016186">
    <property type="entry name" value="C-type_lectin-like/link_sf"/>
</dbReference>
<dbReference type="SUPFAM" id="SSF56436">
    <property type="entry name" value="C-type lectin-like"/>
    <property type="match status" value="1"/>
</dbReference>
<keyword evidence="2" id="KW-1185">Reference proteome</keyword>
<sequence length="126" mass="14352">LKCQNINMRLAIILTREELTHWKSYLILNTLILGKVWVGATFSQTQNEFIWDEDGIPVPSTFLASDGNPDYSGIPDGACLRFNRLTVLEWEFCNNTYTGRFTDFRPSLVTRIPNGKLLAVSHNAYP</sequence>
<accession>A0AAV4IZJ2</accession>
<evidence type="ECO:0000313" key="2">
    <source>
        <dbReference type="Proteomes" id="UP000762676"/>
    </source>
</evidence>
<reference evidence="1 2" key="1">
    <citation type="journal article" date="2021" name="Elife">
        <title>Chloroplast acquisition without the gene transfer in kleptoplastic sea slugs, Plakobranchus ocellatus.</title>
        <authorList>
            <person name="Maeda T."/>
            <person name="Takahashi S."/>
            <person name="Yoshida T."/>
            <person name="Shimamura S."/>
            <person name="Takaki Y."/>
            <person name="Nagai Y."/>
            <person name="Toyoda A."/>
            <person name="Suzuki Y."/>
            <person name="Arimoto A."/>
            <person name="Ishii H."/>
            <person name="Satoh N."/>
            <person name="Nishiyama T."/>
            <person name="Hasebe M."/>
            <person name="Maruyama T."/>
            <person name="Minagawa J."/>
            <person name="Obokata J."/>
            <person name="Shigenobu S."/>
        </authorList>
    </citation>
    <scope>NUCLEOTIDE SEQUENCE [LARGE SCALE GENOMIC DNA]</scope>
</reference>
<feature type="non-terminal residue" evidence="1">
    <location>
        <position position="1"/>
    </location>
</feature>
<dbReference type="EMBL" id="BMAT01009853">
    <property type="protein sequence ID" value="GFS14843.1"/>
    <property type="molecule type" value="Genomic_DNA"/>
</dbReference>
<gene>
    <name evidence="1" type="ORF">ElyMa_004917100</name>
</gene>
<evidence type="ECO:0000313" key="1">
    <source>
        <dbReference type="EMBL" id="GFS14843.1"/>
    </source>
</evidence>
<dbReference type="InterPro" id="IPR016187">
    <property type="entry name" value="CTDL_fold"/>
</dbReference>